<evidence type="ECO:0000313" key="3">
    <source>
        <dbReference type="Proteomes" id="UP000003560"/>
    </source>
</evidence>
<evidence type="ECO:0000256" key="1">
    <source>
        <dbReference type="SAM" id="MobiDB-lite"/>
    </source>
</evidence>
<dbReference type="EMBL" id="ABXJ01000012">
    <property type="protein sequence ID" value="EEA91589.1"/>
    <property type="molecule type" value="Genomic_DNA"/>
</dbReference>
<dbReference type="AlphaFoldDB" id="B6G7W3"/>
<reference evidence="2 3" key="2">
    <citation type="submission" date="2008-10" db="EMBL/GenBank/DDBJ databases">
        <authorList>
            <person name="Fulton L."/>
            <person name="Clifton S."/>
            <person name="Fulton B."/>
            <person name="Xu J."/>
            <person name="Minx P."/>
            <person name="Pepin K.H."/>
            <person name="Johnson M."/>
            <person name="Thiruvilangam P."/>
            <person name="Bhonagiri V."/>
            <person name="Nash W.E."/>
            <person name="Mardis E.R."/>
            <person name="Wilson R.K."/>
        </authorList>
    </citation>
    <scope>NUCLEOTIDE SEQUENCE [LARGE SCALE GENOMIC DNA]</scope>
    <source>
        <strain evidence="2 3">DSM 13279</strain>
    </source>
</reference>
<dbReference type="HOGENOM" id="CLU_2914570_0_0_11"/>
<reference evidence="2 3" key="1">
    <citation type="submission" date="2008-10" db="EMBL/GenBank/DDBJ databases">
        <title>Draft genome sequence of Collinsella stercoris (DSM 13279).</title>
        <authorList>
            <person name="Sudarsanam P."/>
            <person name="Ley R."/>
            <person name="Guruge J."/>
            <person name="Turnbaugh P.J."/>
            <person name="Mahowald M."/>
            <person name="Liep D."/>
            <person name="Gordon J."/>
        </authorList>
    </citation>
    <scope>NUCLEOTIDE SEQUENCE [LARGE SCALE GENOMIC DNA]</scope>
    <source>
        <strain evidence="2 3">DSM 13279</strain>
    </source>
</reference>
<name>B6G7W3_9ACTN</name>
<protein>
    <submittedName>
        <fullName evidence="2">Uncharacterized protein</fullName>
    </submittedName>
</protein>
<organism evidence="2 3">
    <name type="scientific">Collinsella stercoris DSM 13279</name>
    <dbReference type="NCBI Taxonomy" id="445975"/>
    <lineage>
        <taxon>Bacteria</taxon>
        <taxon>Bacillati</taxon>
        <taxon>Actinomycetota</taxon>
        <taxon>Coriobacteriia</taxon>
        <taxon>Coriobacteriales</taxon>
        <taxon>Coriobacteriaceae</taxon>
        <taxon>Collinsella</taxon>
    </lineage>
</organism>
<accession>B6G7W3</accession>
<gene>
    <name evidence="2" type="ORF">COLSTE_00144</name>
</gene>
<dbReference type="STRING" id="445975.COLSTE_00144"/>
<keyword evidence="3" id="KW-1185">Reference proteome</keyword>
<sequence length="61" mass="6647">MHPPPADTAAAPSVLGERRPDLPDPGGRHGRTVYPIERRPELPDPQRTPRSYLPPKSAGLT</sequence>
<feature type="region of interest" description="Disordered" evidence="1">
    <location>
        <begin position="1"/>
        <end position="61"/>
    </location>
</feature>
<proteinExistence type="predicted"/>
<evidence type="ECO:0000313" key="2">
    <source>
        <dbReference type="EMBL" id="EEA91589.1"/>
    </source>
</evidence>
<dbReference type="Proteomes" id="UP000003560">
    <property type="component" value="Unassembled WGS sequence"/>
</dbReference>
<comment type="caution">
    <text evidence="2">The sequence shown here is derived from an EMBL/GenBank/DDBJ whole genome shotgun (WGS) entry which is preliminary data.</text>
</comment>